<feature type="transmembrane region" description="Helical" evidence="1">
    <location>
        <begin position="22"/>
        <end position="45"/>
    </location>
</feature>
<organism evidence="2 3">
    <name type="scientific">Candidatus Faecousia excrementigallinarum</name>
    <dbReference type="NCBI Taxonomy" id="2840806"/>
    <lineage>
        <taxon>Bacteria</taxon>
        <taxon>Bacillati</taxon>
        <taxon>Bacillota</taxon>
        <taxon>Clostridia</taxon>
        <taxon>Eubacteriales</taxon>
        <taxon>Oscillospiraceae</taxon>
        <taxon>Faecousia</taxon>
    </lineage>
</organism>
<keyword evidence="1" id="KW-0472">Membrane</keyword>
<feature type="transmembrane region" description="Helical" evidence="1">
    <location>
        <begin position="109"/>
        <end position="132"/>
    </location>
</feature>
<name>A0A9D0Z4Y4_9FIRM</name>
<dbReference type="AlphaFoldDB" id="A0A9D0Z4Y4"/>
<gene>
    <name evidence="2" type="ORF">IAB74_05845</name>
</gene>
<feature type="transmembrane region" description="Helical" evidence="1">
    <location>
        <begin position="144"/>
        <end position="163"/>
    </location>
</feature>
<protein>
    <submittedName>
        <fullName evidence="2">YesL family protein</fullName>
    </submittedName>
</protein>
<evidence type="ECO:0000313" key="3">
    <source>
        <dbReference type="Proteomes" id="UP000886796"/>
    </source>
</evidence>
<accession>A0A9D0Z4Y4</accession>
<dbReference type="EMBL" id="DVFK01000082">
    <property type="protein sequence ID" value="HIQ68010.1"/>
    <property type="molecule type" value="Genomic_DNA"/>
</dbReference>
<proteinExistence type="predicted"/>
<feature type="transmembrane region" description="Helical" evidence="1">
    <location>
        <begin position="169"/>
        <end position="187"/>
    </location>
</feature>
<feature type="transmembrane region" description="Helical" evidence="1">
    <location>
        <begin position="76"/>
        <end position="97"/>
    </location>
</feature>
<sequence length="206" mass="22330">MTRLFAPNSPSGRWLAFALDGLLISILWGLCVILVIPAGAATAALHQVARSWMRQRCGCDVPAYFRAIRENFKKATVLWVLLLIPLAVIGGNVYALFQAGAALPAAVRVMIGISVPVWIAASTYAFALQGAFENSPGRTLMNGVRLALANLLTTVVVILVVGFGLVCTWLLPYGYFLYFPAGIFFLVRPLDGAFRRALAWGAREES</sequence>
<evidence type="ECO:0000313" key="2">
    <source>
        <dbReference type="EMBL" id="HIQ68010.1"/>
    </source>
</evidence>
<comment type="caution">
    <text evidence="2">The sequence shown here is derived from an EMBL/GenBank/DDBJ whole genome shotgun (WGS) entry which is preliminary data.</text>
</comment>
<dbReference type="InterPro" id="IPR006938">
    <property type="entry name" value="DUF624"/>
</dbReference>
<evidence type="ECO:0000256" key="1">
    <source>
        <dbReference type="SAM" id="Phobius"/>
    </source>
</evidence>
<dbReference type="Pfam" id="PF04854">
    <property type="entry name" value="DUF624"/>
    <property type="match status" value="1"/>
</dbReference>
<reference evidence="2" key="1">
    <citation type="submission" date="2020-10" db="EMBL/GenBank/DDBJ databases">
        <authorList>
            <person name="Gilroy R."/>
        </authorList>
    </citation>
    <scope>NUCLEOTIDE SEQUENCE</scope>
    <source>
        <strain evidence="2">13361</strain>
    </source>
</reference>
<reference evidence="2" key="2">
    <citation type="journal article" date="2021" name="PeerJ">
        <title>Extensive microbial diversity within the chicken gut microbiome revealed by metagenomics and culture.</title>
        <authorList>
            <person name="Gilroy R."/>
            <person name="Ravi A."/>
            <person name="Getino M."/>
            <person name="Pursley I."/>
            <person name="Horton D.L."/>
            <person name="Alikhan N.F."/>
            <person name="Baker D."/>
            <person name="Gharbi K."/>
            <person name="Hall N."/>
            <person name="Watson M."/>
            <person name="Adriaenssens E.M."/>
            <person name="Foster-Nyarko E."/>
            <person name="Jarju S."/>
            <person name="Secka A."/>
            <person name="Antonio M."/>
            <person name="Oren A."/>
            <person name="Chaudhuri R.R."/>
            <person name="La Ragione R."/>
            <person name="Hildebrand F."/>
            <person name="Pallen M.J."/>
        </authorList>
    </citation>
    <scope>NUCLEOTIDE SEQUENCE</scope>
    <source>
        <strain evidence="2">13361</strain>
    </source>
</reference>
<keyword evidence="1" id="KW-1133">Transmembrane helix</keyword>
<dbReference type="Proteomes" id="UP000886796">
    <property type="component" value="Unassembled WGS sequence"/>
</dbReference>
<keyword evidence="1" id="KW-0812">Transmembrane</keyword>